<dbReference type="InterPro" id="IPR005508">
    <property type="entry name" value="At2g31720-like"/>
</dbReference>
<evidence type="ECO:0000256" key="3">
    <source>
        <dbReference type="ARBA" id="ARBA00023125"/>
    </source>
</evidence>
<proteinExistence type="predicted"/>
<gene>
    <name evidence="6" type="ORF">HAX54_002459</name>
</gene>
<name>A0ABS8RWB6_DATST</name>
<keyword evidence="2" id="KW-0805">Transcription regulation</keyword>
<dbReference type="EMBL" id="JACEIK010000111">
    <property type="protein sequence ID" value="MCD7449934.1"/>
    <property type="molecule type" value="Genomic_DNA"/>
</dbReference>
<evidence type="ECO:0000256" key="5">
    <source>
        <dbReference type="ARBA" id="ARBA00023242"/>
    </source>
</evidence>
<protein>
    <recommendedName>
        <fullName evidence="8">B3 domain-containing protein</fullName>
    </recommendedName>
</protein>
<dbReference type="PANTHER" id="PTHR31541">
    <property type="entry name" value="B3 DOMAIN PLANT PROTEIN-RELATED"/>
    <property type="match status" value="1"/>
</dbReference>
<evidence type="ECO:0000313" key="7">
    <source>
        <dbReference type="Proteomes" id="UP000823775"/>
    </source>
</evidence>
<organism evidence="6 7">
    <name type="scientific">Datura stramonium</name>
    <name type="common">Jimsonweed</name>
    <name type="synonym">Common thornapple</name>
    <dbReference type="NCBI Taxonomy" id="4076"/>
    <lineage>
        <taxon>Eukaryota</taxon>
        <taxon>Viridiplantae</taxon>
        <taxon>Streptophyta</taxon>
        <taxon>Embryophyta</taxon>
        <taxon>Tracheophyta</taxon>
        <taxon>Spermatophyta</taxon>
        <taxon>Magnoliopsida</taxon>
        <taxon>eudicotyledons</taxon>
        <taxon>Gunneridae</taxon>
        <taxon>Pentapetalae</taxon>
        <taxon>asterids</taxon>
        <taxon>lamiids</taxon>
        <taxon>Solanales</taxon>
        <taxon>Solanaceae</taxon>
        <taxon>Solanoideae</taxon>
        <taxon>Datureae</taxon>
        <taxon>Datura</taxon>
    </lineage>
</organism>
<dbReference type="PANTHER" id="PTHR31541:SF25">
    <property type="entry name" value="GAMMA-GLIADIN B"/>
    <property type="match status" value="1"/>
</dbReference>
<evidence type="ECO:0000256" key="2">
    <source>
        <dbReference type="ARBA" id="ARBA00023015"/>
    </source>
</evidence>
<keyword evidence="5" id="KW-0539">Nucleus</keyword>
<dbReference type="InterPro" id="IPR015300">
    <property type="entry name" value="DNA-bd_pseudobarrel_sf"/>
</dbReference>
<keyword evidence="3" id="KW-0238">DNA-binding</keyword>
<dbReference type="Proteomes" id="UP000823775">
    <property type="component" value="Unassembled WGS sequence"/>
</dbReference>
<evidence type="ECO:0008006" key="8">
    <source>
        <dbReference type="Google" id="ProtNLM"/>
    </source>
</evidence>
<dbReference type="Pfam" id="PF03754">
    <property type="entry name" value="At2g31720-like"/>
    <property type="match status" value="1"/>
</dbReference>
<evidence type="ECO:0000313" key="6">
    <source>
        <dbReference type="EMBL" id="MCD7449934.1"/>
    </source>
</evidence>
<comment type="caution">
    <text evidence="6">The sequence shown here is derived from an EMBL/GenBank/DDBJ whole genome shotgun (WGS) entry which is preliminary data.</text>
</comment>
<sequence length="432" mass="48705">MVYTMLSLEDFLGAEFMAHRSSPMDYLLFVSEVAWLKSLCGEEDNLIAEQDEQFRVKKQQRITHNIRSILSSSPQLLLDHQETSVPRGKRSVPNARPRKNVAERFFSNGGGEFMMIKKAVEEQHRADDDRGNRVFEIDGGVGVNNQEFFQENRVKGVHDDGGNRVLKINWKGSGNFAFENPKRQLPIIRKRSRQVAAANDPSEATRKKKKRNVAVVRVEAPPVNVAVVRVEAPPVNVAVVRVEAPPVNVAVARVEAPPVNVAVARVEAPPVNVAVARVEAPPVVMINRELDIEFKNLITELGGSLESIKLVIEKRLFQTDVKPGEGRLSIPQKQCGEFLEPEEDARLNTRNGLGKMCEMRVMLIEPSLQRSEINLRKWFMNKDNGKTSLSYVLVTYWNDVVRRNALKNGTKVQLWAFRKGPDLCFALVKLQN</sequence>
<dbReference type="SUPFAM" id="SSF101936">
    <property type="entry name" value="DNA-binding pseudobarrel domain"/>
    <property type="match status" value="1"/>
</dbReference>
<dbReference type="Gene3D" id="2.40.330.10">
    <property type="entry name" value="DNA-binding pseudobarrel domain"/>
    <property type="match status" value="1"/>
</dbReference>
<keyword evidence="7" id="KW-1185">Reference proteome</keyword>
<accession>A0ABS8RWB6</accession>
<evidence type="ECO:0000256" key="1">
    <source>
        <dbReference type="ARBA" id="ARBA00004123"/>
    </source>
</evidence>
<comment type="subcellular location">
    <subcellularLocation>
        <location evidence="1">Nucleus</location>
    </subcellularLocation>
</comment>
<keyword evidence="4" id="KW-0804">Transcription</keyword>
<evidence type="ECO:0000256" key="4">
    <source>
        <dbReference type="ARBA" id="ARBA00023163"/>
    </source>
</evidence>
<reference evidence="6 7" key="1">
    <citation type="journal article" date="2021" name="BMC Genomics">
        <title>Datura genome reveals duplications of psychoactive alkaloid biosynthetic genes and high mutation rate following tissue culture.</title>
        <authorList>
            <person name="Rajewski A."/>
            <person name="Carter-House D."/>
            <person name="Stajich J."/>
            <person name="Litt A."/>
        </authorList>
    </citation>
    <scope>NUCLEOTIDE SEQUENCE [LARGE SCALE GENOMIC DNA]</scope>
    <source>
        <strain evidence="6">AR-01</strain>
    </source>
</reference>